<accession>A0ABV9AGS7</accession>
<protein>
    <submittedName>
        <fullName evidence="1">Uncharacterized protein</fullName>
    </submittedName>
</protein>
<organism evidence="1 2">
    <name type="scientific">Streptomyces vulcanius</name>
    <dbReference type="NCBI Taxonomy" id="1441876"/>
    <lineage>
        <taxon>Bacteria</taxon>
        <taxon>Bacillati</taxon>
        <taxon>Actinomycetota</taxon>
        <taxon>Actinomycetes</taxon>
        <taxon>Kitasatosporales</taxon>
        <taxon>Streptomycetaceae</taxon>
        <taxon>Streptomyces</taxon>
    </lineage>
</organism>
<dbReference type="Proteomes" id="UP001595839">
    <property type="component" value="Unassembled WGS sequence"/>
</dbReference>
<gene>
    <name evidence="1" type="ORF">ACFPIH_02815</name>
</gene>
<keyword evidence="2" id="KW-1185">Reference proteome</keyword>
<dbReference type="RefSeq" id="WP_381167786.1">
    <property type="nucleotide sequence ID" value="NZ_JBHSFK010000002.1"/>
</dbReference>
<comment type="caution">
    <text evidence="1">The sequence shown here is derived from an EMBL/GenBank/DDBJ whole genome shotgun (WGS) entry which is preliminary data.</text>
</comment>
<reference evidence="2" key="1">
    <citation type="journal article" date="2019" name="Int. J. Syst. Evol. Microbiol.">
        <title>The Global Catalogue of Microorganisms (GCM) 10K type strain sequencing project: providing services to taxonomists for standard genome sequencing and annotation.</title>
        <authorList>
            <consortium name="The Broad Institute Genomics Platform"/>
            <consortium name="The Broad Institute Genome Sequencing Center for Infectious Disease"/>
            <person name="Wu L."/>
            <person name="Ma J."/>
        </authorList>
    </citation>
    <scope>NUCLEOTIDE SEQUENCE [LARGE SCALE GENOMIC DNA]</scope>
    <source>
        <strain evidence="2">CGMCC 4.7177</strain>
    </source>
</reference>
<evidence type="ECO:0000313" key="2">
    <source>
        <dbReference type="Proteomes" id="UP001595839"/>
    </source>
</evidence>
<sequence>MTELTYTKADWREALERAAELSFCEIDSAEQGGYLAGVVASLYEDEADKDDDRLYAAITVAGGLAVEFGPEFLTTVLRGHDDNSGKGLKERAKAYVEQQWPDFPFEEIGHPDGFAARHTLKPHERWASSEEGDDGYVYVFNVSALVKSEA</sequence>
<evidence type="ECO:0000313" key="1">
    <source>
        <dbReference type="EMBL" id="MFC4498462.1"/>
    </source>
</evidence>
<dbReference type="EMBL" id="JBHSFK010000002">
    <property type="protein sequence ID" value="MFC4498462.1"/>
    <property type="molecule type" value="Genomic_DNA"/>
</dbReference>
<proteinExistence type="predicted"/>
<name>A0ABV9AGS7_9ACTN</name>